<evidence type="ECO:0000259" key="2">
    <source>
        <dbReference type="Pfam" id="PF00171"/>
    </source>
</evidence>
<dbReference type="InterPro" id="IPR016161">
    <property type="entry name" value="Ald_DH/histidinol_DH"/>
</dbReference>
<dbReference type="RefSeq" id="WP_221252029.1">
    <property type="nucleotide sequence ID" value="NZ_AP024355.1"/>
</dbReference>
<dbReference type="InterPro" id="IPR050740">
    <property type="entry name" value="Aldehyde_DH_Superfamily"/>
</dbReference>
<dbReference type="InterPro" id="IPR044151">
    <property type="entry name" value="ALDH_KGSADH"/>
</dbReference>
<keyword evidence="1" id="KW-0560">Oxidoreductase</keyword>
<feature type="domain" description="Aldehyde dehydrogenase" evidence="2">
    <location>
        <begin position="21"/>
        <end position="469"/>
    </location>
</feature>
<protein>
    <submittedName>
        <fullName evidence="3">Fatty aldehyde dehydrogenase</fullName>
    </submittedName>
</protein>
<dbReference type="PANTHER" id="PTHR43353">
    <property type="entry name" value="SUCCINATE-SEMIALDEHYDE DEHYDROGENASE, MITOCHONDRIAL"/>
    <property type="match status" value="1"/>
</dbReference>
<dbReference type="Gene3D" id="3.40.605.10">
    <property type="entry name" value="Aldehyde Dehydrogenase, Chain A, domain 1"/>
    <property type="match status" value="1"/>
</dbReference>
<name>A0ABM8HVK1_9BACT</name>
<dbReference type="CDD" id="cd07129">
    <property type="entry name" value="ALDH_KGSADH"/>
    <property type="match status" value="1"/>
</dbReference>
<organism evidence="3 4">
    <name type="scientific">Desulfuromonas versatilis</name>
    <dbReference type="NCBI Taxonomy" id="2802975"/>
    <lineage>
        <taxon>Bacteria</taxon>
        <taxon>Pseudomonadati</taxon>
        <taxon>Thermodesulfobacteriota</taxon>
        <taxon>Desulfuromonadia</taxon>
        <taxon>Desulfuromonadales</taxon>
        <taxon>Desulfuromonadaceae</taxon>
        <taxon>Desulfuromonas</taxon>
    </lineage>
</organism>
<dbReference type="Pfam" id="PF00171">
    <property type="entry name" value="Aldedh"/>
    <property type="match status" value="1"/>
</dbReference>
<dbReference type="InterPro" id="IPR016163">
    <property type="entry name" value="Ald_DH_C"/>
</dbReference>
<evidence type="ECO:0000313" key="3">
    <source>
        <dbReference type="EMBL" id="BCR04572.1"/>
    </source>
</evidence>
<evidence type="ECO:0000313" key="4">
    <source>
        <dbReference type="Proteomes" id="UP001319827"/>
    </source>
</evidence>
<sequence>MKLSGLQLIGSQDDHAGEQTFRATDPQNDIPLEPAFFEGTGTDVDRAVRLAEGDFDRLRAMGPQQRGGFIEDIANQIMALGDVLVRRACAETALPVGRIEAERGRTCNQLLLFARMVREGSWVDARIDRAQPGRSPAPKPDLRMMQVPLGPVAVFGAGNFPLAFSVAGGDTASALAAGCPVVVKGHPGHPGTSELVGRAIRRAASRCGVPAGVFSLVQGRGYEVGEALVRHPLVKAVAFTGSLKGGRALFDLAASRPEPIPVFAEMGSTNPVFILPGALRERGAQIARDLVESVTLGVGQFCTNPGLVFAMQGPGLDGFVQEAAACMAPKGPGPMLGPALKDNYQQRLAALLRIPGVEPVVPVHLQSHPGCRVSPLLLKTEAHRLLAEPLLGEELFGPASIIVACADRDELLGAARALVGQLTATVHGTDGELADYRELLFLLERKAGRILLNGFPTGVEVCDSMAHGGPYPATTDGRSTSVGSAAIRRFLRPVCYQNFAQPLLPEELRDRNSRGIWRLLDGVRTREDA</sequence>
<keyword evidence="4" id="KW-1185">Reference proteome</keyword>
<dbReference type="PANTHER" id="PTHR43353:SF3">
    <property type="entry name" value="ALDEHYDE DEHYDROGENASE-RELATED"/>
    <property type="match status" value="1"/>
</dbReference>
<dbReference type="Gene3D" id="3.40.309.10">
    <property type="entry name" value="Aldehyde Dehydrogenase, Chain A, domain 2"/>
    <property type="match status" value="1"/>
</dbReference>
<dbReference type="InterPro" id="IPR015590">
    <property type="entry name" value="Aldehyde_DH_dom"/>
</dbReference>
<reference evidence="3 4" key="2">
    <citation type="journal article" date="2021" name="Int. J. Syst. Evol. Microbiol.">
        <title>Isolation and Polyphasic Characterization of Desulfuromonas versatilis sp. Nov., an Electrogenic Bacteria Capable of Versatile Metabolism Isolated from a Graphene Oxide-Reducing Enrichment Culture.</title>
        <authorList>
            <person name="Xie L."/>
            <person name="Yoshida N."/>
            <person name="Ishii S."/>
            <person name="Meng L."/>
        </authorList>
    </citation>
    <scope>NUCLEOTIDE SEQUENCE [LARGE SCALE GENOMIC DNA]</scope>
    <source>
        <strain evidence="3 4">NIT-T3</strain>
    </source>
</reference>
<accession>A0ABM8HVK1</accession>
<evidence type="ECO:0000256" key="1">
    <source>
        <dbReference type="ARBA" id="ARBA00023002"/>
    </source>
</evidence>
<dbReference type="InterPro" id="IPR016162">
    <property type="entry name" value="Ald_DH_N"/>
</dbReference>
<dbReference type="Proteomes" id="UP001319827">
    <property type="component" value="Chromosome"/>
</dbReference>
<dbReference type="SUPFAM" id="SSF53720">
    <property type="entry name" value="ALDH-like"/>
    <property type="match status" value="1"/>
</dbReference>
<dbReference type="EMBL" id="AP024355">
    <property type="protein sequence ID" value="BCR04572.1"/>
    <property type="molecule type" value="Genomic_DNA"/>
</dbReference>
<proteinExistence type="predicted"/>
<reference evidence="3 4" key="1">
    <citation type="journal article" date="2016" name="C (Basel)">
        <title>Selective Growth of and Electricity Production by Marine Exoelectrogenic Bacteria in Self-Aggregated Hydrogel of Microbially Reduced Graphene Oxide.</title>
        <authorList>
            <person name="Yoshida N."/>
            <person name="Goto Y."/>
            <person name="Miyata Y."/>
        </authorList>
    </citation>
    <scope>NUCLEOTIDE SEQUENCE [LARGE SCALE GENOMIC DNA]</scope>
    <source>
        <strain evidence="3 4">NIT-T3</strain>
    </source>
</reference>
<gene>
    <name evidence="3" type="ORF">DESUT3_16410</name>
</gene>